<dbReference type="PANTHER" id="PTHR28434:SF1">
    <property type="entry name" value="PROTEIN C3ORF33"/>
    <property type="match status" value="1"/>
</dbReference>
<evidence type="ECO:0000313" key="1">
    <source>
        <dbReference type="EMBL" id="VDI58504.1"/>
    </source>
</evidence>
<gene>
    <name evidence="1" type="ORF">MGAL_10B061904</name>
</gene>
<dbReference type="GO" id="GO:0005615">
    <property type="term" value="C:extracellular space"/>
    <property type="evidence" value="ECO:0007669"/>
    <property type="project" value="TreeGrafter"/>
</dbReference>
<accession>A0A8B6G4I6</accession>
<comment type="caution">
    <text evidence="1">The sequence shown here is derived from an EMBL/GenBank/DDBJ whole genome shotgun (WGS) entry which is preliminary data.</text>
</comment>
<dbReference type="PANTHER" id="PTHR28434">
    <property type="entry name" value="PROTEIN C3ORF33"/>
    <property type="match status" value="1"/>
</dbReference>
<evidence type="ECO:0008006" key="3">
    <source>
        <dbReference type="Google" id="ProtNLM"/>
    </source>
</evidence>
<dbReference type="Gene3D" id="2.40.50.90">
    <property type="match status" value="1"/>
</dbReference>
<dbReference type="EMBL" id="UYJE01007854">
    <property type="protein sequence ID" value="VDI58504.1"/>
    <property type="molecule type" value="Genomic_DNA"/>
</dbReference>
<dbReference type="AlphaFoldDB" id="A0A8B6G4I6"/>
<dbReference type="SUPFAM" id="SSF50199">
    <property type="entry name" value="Staphylococcal nuclease"/>
    <property type="match status" value="1"/>
</dbReference>
<reference evidence="1" key="1">
    <citation type="submission" date="2018-11" db="EMBL/GenBank/DDBJ databases">
        <authorList>
            <person name="Alioto T."/>
            <person name="Alioto T."/>
        </authorList>
    </citation>
    <scope>NUCLEOTIDE SEQUENCE</scope>
</reference>
<organism evidence="1 2">
    <name type="scientific">Mytilus galloprovincialis</name>
    <name type="common">Mediterranean mussel</name>
    <dbReference type="NCBI Taxonomy" id="29158"/>
    <lineage>
        <taxon>Eukaryota</taxon>
        <taxon>Metazoa</taxon>
        <taxon>Spiralia</taxon>
        <taxon>Lophotrochozoa</taxon>
        <taxon>Mollusca</taxon>
        <taxon>Bivalvia</taxon>
        <taxon>Autobranchia</taxon>
        <taxon>Pteriomorphia</taxon>
        <taxon>Mytilida</taxon>
        <taxon>Mytiloidea</taxon>
        <taxon>Mytilidae</taxon>
        <taxon>Mytilinae</taxon>
        <taxon>Mytilus</taxon>
    </lineage>
</organism>
<name>A0A8B6G4I6_MYTGA</name>
<sequence length="306" mass="35783">MFENTLQIYLQEVTWVGHHAKLNCRNRVFGYRANSTDLKTIDSQSISYYVLIQMSDNSGEPLSVIIKSYLDKTHDFIDQNPRAIRNSFYIVGGAGIALLLKSIHVGTFFRHGKDIPKRFISKGVKLQGRVKEIDLDGIVYVQHIPILDLRLPWLKKPRTELLPMTLAFVDLTPNCKKWLEQNLLDTHIWFKVFRREKDKDQLQAALFHQKFLVWRTCINEKLIKEGVCKVSNLSDEEMKMLTEKQVELLHRMVALERTADKKGRGIWKEEKPPFKESVKAMLYKSMYAPVVLGKYLYKTAKDRLRR</sequence>
<dbReference type="Proteomes" id="UP000596742">
    <property type="component" value="Unassembled WGS sequence"/>
</dbReference>
<protein>
    <recommendedName>
        <fullName evidence="3">TNase-like domain-containing protein</fullName>
    </recommendedName>
</protein>
<dbReference type="InterPro" id="IPR035437">
    <property type="entry name" value="SNase_OB-fold_sf"/>
</dbReference>
<evidence type="ECO:0000313" key="2">
    <source>
        <dbReference type="Proteomes" id="UP000596742"/>
    </source>
</evidence>
<dbReference type="OrthoDB" id="6220511at2759"/>
<dbReference type="InterPro" id="IPR042421">
    <property type="entry name" value="C3orf33-like"/>
</dbReference>
<proteinExistence type="predicted"/>
<keyword evidence="2" id="KW-1185">Reference proteome</keyword>